<proteinExistence type="predicted"/>
<gene>
    <name evidence="2" type="ORF">C3L33_07764</name>
</gene>
<protein>
    <recommendedName>
        <fullName evidence="1">Factor of DNA methylation 1-5/IDN2 domain-containing protein</fullName>
    </recommendedName>
</protein>
<dbReference type="EMBL" id="QEFC01001064">
    <property type="protein sequence ID" value="KAE9460332.1"/>
    <property type="molecule type" value="Genomic_DNA"/>
</dbReference>
<dbReference type="OrthoDB" id="1892195at2759"/>
<evidence type="ECO:0000313" key="2">
    <source>
        <dbReference type="EMBL" id="KAE9460332.1"/>
    </source>
</evidence>
<reference evidence="2" key="1">
    <citation type="journal article" date="2019" name="Genome Biol. Evol.">
        <title>The Rhododendron genome and chromosomal organization provide insight into shared whole-genome duplications across the heath family (Ericaceae).</title>
        <authorList>
            <person name="Soza V.L."/>
            <person name="Lindsley D."/>
            <person name="Waalkes A."/>
            <person name="Ramage E."/>
            <person name="Patwardhan R.P."/>
            <person name="Burton J.N."/>
            <person name="Adey A."/>
            <person name="Kumar A."/>
            <person name="Qiu R."/>
            <person name="Shendure J."/>
            <person name="Hall B."/>
        </authorList>
    </citation>
    <scope>NUCLEOTIDE SEQUENCE</scope>
    <source>
        <strain evidence="2">RSF 1966-606</strain>
    </source>
</reference>
<dbReference type="PANTHER" id="PTHR21596">
    <property type="entry name" value="RIBONUCLEASE P SUBUNIT P38"/>
    <property type="match status" value="1"/>
</dbReference>
<evidence type="ECO:0000259" key="1">
    <source>
        <dbReference type="Pfam" id="PF03469"/>
    </source>
</evidence>
<sequence length="79" mass="9196">LQEVIDEDDEKLKNLKNELGDEVYSAVTVALMETNEYNPSGRYVTPEVWNYKEGRKATLREGVEYIVKQWKGKRGKRSC</sequence>
<dbReference type="InterPro" id="IPR045177">
    <property type="entry name" value="FDM1-5/IDN2"/>
</dbReference>
<dbReference type="PANTHER" id="PTHR21596:SF3">
    <property type="entry name" value="FACTOR OF DNA METHYLATION 1-RELATED"/>
    <property type="match status" value="1"/>
</dbReference>
<organism evidence="2">
    <name type="scientific">Rhododendron williamsianum</name>
    <dbReference type="NCBI Taxonomy" id="262921"/>
    <lineage>
        <taxon>Eukaryota</taxon>
        <taxon>Viridiplantae</taxon>
        <taxon>Streptophyta</taxon>
        <taxon>Embryophyta</taxon>
        <taxon>Tracheophyta</taxon>
        <taxon>Spermatophyta</taxon>
        <taxon>Magnoliopsida</taxon>
        <taxon>eudicotyledons</taxon>
        <taxon>Gunneridae</taxon>
        <taxon>Pentapetalae</taxon>
        <taxon>asterids</taxon>
        <taxon>Ericales</taxon>
        <taxon>Ericaceae</taxon>
        <taxon>Ericoideae</taxon>
        <taxon>Rhodoreae</taxon>
        <taxon>Rhododendron</taxon>
    </lineage>
</organism>
<accession>A0A6A4LSU0</accession>
<dbReference type="AlphaFoldDB" id="A0A6A4LSU0"/>
<feature type="domain" description="Factor of DNA methylation 1-5/IDN2" evidence="1">
    <location>
        <begin position="2"/>
        <end position="74"/>
    </location>
</feature>
<dbReference type="Pfam" id="PF03469">
    <property type="entry name" value="XH"/>
    <property type="match status" value="1"/>
</dbReference>
<name>A0A6A4LSU0_9ERIC</name>
<feature type="non-terminal residue" evidence="2">
    <location>
        <position position="1"/>
    </location>
</feature>
<dbReference type="GO" id="GO:0080188">
    <property type="term" value="P:gene silencing by siRNA-directed DNA methylation"/>
    <property type="evidence" value="ECO:0007669"/>
    <property type="project" value="InterPro"/>
</dbReference>
<comment type="caution">
    <text evidence="2">The sequence shown here is derived from an EMBL/GenBank/DDBJ whole genome shotgun (WGS) entry which is preliminary data.</text>
</comment>
<dbReference type="InterPro" id="IPR005379">
    <property type="entry name" value="FDM1-5/IDN2_XH"/>
</dbReference>